<dbReference type="InterPro" id="IPR029439">
    <property type="entry name" value="Wzt_C"/>
</dbReference>
<dbReference type="Gene3D" id="2.70.50.60">
    <property type="entry name" value="abc- transporter (atp binding component) like domain"/>
    <property type="match status" value="1"/>
</dbReference>
<dbReference type="PROSITE" id="PS50893">
    <property type="entry name" value="ABC_TRANSPORTER_2"/>
    <property type="match status" value="1"/>
</dbReference>
<dbReference type="GO" id="GO:0016020">
    <property type="term" value="C:membrane"/>
    <property type="evidence" value="ECO:0007669"/>
    <property type="project" value="InterPro"/>
</dbReference>
<dbReference type="InterPro" id="IPR003439">
    <property type="entry name" value="ABC_transporter-like_ATP-bd"/>
</dbReference>
<dbReference type="PANTHER" id="PTHR46743:SF2">
    <property type="entry name" value="TEICHOIC ACIDS EXPORT ATP-BINDING PROTEIN TAGH"/>
    <property type="match status" value="1"/>
</dbReference>
<sequence length="387" mass="43063">MKAITLKNVSKKYFLAPGRAILLRDIFLPPKKKVVLALKKVSLAIEKGQSVGIIGENGSGKSTLLKVIAGITHATSGRIQVEGTVGSIIELGAGFHPDLSGKENAFLGGALMGFSKGELDEKYPQILEFSGLSEFIDQPIRAYSSGMVVRLAFSIAIALDPDILLIDEVLAVGDEAFQKKCIEAIQNFKKNNKTILFVSHDLSLVYHVCPLCIWMHKGNLMLYGKTPKVIAEYTRSLPKGASGILAQGRWGNQDARITEVTLINNRGQKTNFFNEEQGMKIVLKIKFFKKVEYPVFGLTIKNEAGKNFFQTNTIWKQIKTGVFKNGSTQKVEFVFAENFPEGKYYVSPAVAESNLKKFYDWRENFLSFEVVRKRFSGTLAPKHVIRV</sequence>
<feature type="domain" description="ABC transporter" evidence="5">
    <location>
        <begin position="21"/>
        <end position="242"/>
    </location>
</feature>
<dbReference type="GO" id="GO:0005524">
    <property type="term" value="F:ATP binding"/>
    <property type="evidence" value="ECO:0007669"/>
    <property type="project" value="UniProtKB-KW"/>
</dbReference>
<dbReference type="SUPFAM" id="SSF52540">
    <property type="entry name" value="P-loop containing nucleoside triphosphate hydrolases"/>
    <property type="match status" value="1"/>
</dbReference>
<dbReference type="Gene3D" id="3.40.50.300">
    <property type="entry name" value="P-loop containing nucleotide triphosphate hydrolases"/>
    <property type="match status" value="1"/>
</dbReference>
<keyword evidence="3" id="KW-0547">Nucleotide-binding</keyword>
<evidence type="ECO:0000256" key="1">
    <source>
        <dbReference type="ARBA" id="ARBA00005417"/>
    </source>
</evidence>
<proteinExistence type="inferred from homology"/>
<comment type="caution">
    <text evidence="6">The sequence shown here is derived from an EMBL/GenBank/DDBJ whole genome shotgun (WGS) entry which is preliminary data.</text>
</comment>
<dbReference type="PANTHER" id="PTHR46743">
    <property type="entry name" value="TEICHOIC ACIDS EXPORT ATP-BINDING PROTEIN TAGH"/>
    <property type="match status" value="1"/>
</dbReference>
<dbReference type="SMART" id="SM00382">
    <property type="entry name" value="AAA"/>
    <property type="match status" value="1"/>
</dbReference>
<dbReference type="AlphaFoldDB" id="A0A1F7WGT4"/>
<dbReference type="Proteomes" id="UP000176198">
    <property type="component" value="Unassembled WGS sequence"/>
</dbReference>
<evidence type="ECO:0000256" key="2">
    <source>
        <dbReference type="ARBA" id="ARBA00022448"/>
    </source>
</evidence>
<dbReference type="CDD" id="cd03220">
    <property type="entry name" value="ABC_KpsT_Wzt"/>
    <property type="match status" value="1"/>
</dbReference>
<gene>
    <name evidence="6" type="ORF">A2115_02570</name>
</gene>
<evidence type="ECO:0000313" key="6">
    <source>
        <dbReference type="EMBL" id="OGM02044.1"/>
    </source>
</evidence>
<dbReference type="InterPro" id="IPR015860">
    <property type="entry name" value="ABC_transpr_TagH-like"/>
</dbReference>
<evidence type="ECO:0000313" key="7">
    <source>
        <dbReference type="Proteomes" id="UP000176198"/>
    </source>
</evidence>
<dbReference type="CDD" id="cd10147">
    <property type="entry name" value="Wzt_C-like"/>
    <property type="match status" value="1"/>
</dbReference>
<dbReference type="GO" id="GO:0140359">
    <property type="term" value="F:ABC-type transporter activity"/>
    <property type="evidence" value="ECO:0007669"/>
    <property type="project" value="InterPro"/>
</dbReference>
<comment type="similarity">
    <text evidence="1">Belongs to the ABC transporter superfamily.</text>
</comment>
<evidence type="ECO:0000256" key="4">
    <source>
        <dbReference type="ARBA" id="ARBA00022840"/>
    </source>
</evidence>
<protein>
    <recommendedName>
        <fullName evidence="5">ABC transporter domain-containing protein</fullName>
    </recommendedName>
</protein>
<organism evidence="6 7">
    <name type="scientific">Candidatus Woesebacteria bacterium GWA1_41_8</name>
    <dbReference type="NCBI Taxonomy" id="1802471"/>
    <lineage>
        <taxon>Bacteria</taxon>
        <taxon>Candidatus Woeseibacteriota</taxon>
    </lineage>
</organism>
<dbReference type="InterPro" id="IPR027417">
    <property type="entry name" value="P-loop_NTPase"/>
</dbReference>
<dbReference type="InterPro" id="IPR003593">
    <property type="entry name" value="AAA+_ATPase"/>
</dbReference>
<dbReference type="InterPro" id="IPR050683">
    <property type="entry name" value="Bact_Polysacc_Export_ATP-bd"/>
</dbReference>
<dbReference type="EMBL" id="MGFJ01000032">
    <property type="protein sequence ID" value="OGM02044.1"/>
    <property type="molecule type" value="Genomic_DNA"/>
</dbReference>
<keyword evidence="4" id="KW-0067">ATP-binding</keyword>
<evidence type="ECO:0000256" key="3">
    <source>
        <dbReference type="ARBA" id="ARBA00022741"/>
    </source>
</evidence>
<evidence type="ECO:0000259" key="5">
    <source>
        <dbReference type="PROSITE" id="PS50893"/>
    </source>
</evidence>
<dbReference type="Pfam" id="PF14524">
    <property type="entry name" value="Wzt_C"/>
    <property type="match status" value="1"/>
</dbReference>
<dbReference type="GO" id="GO:0016887">
    <property type="term" value="F:ATP hydrolysis activity"/>
    <property type="evidence" value="ECO:0007669"/>
    <property type="project" value="InterPro"/>
</dbReference>
<keyword evidence="2" id="KW-0813">Transport</keyword>
<reference evidence="6 7" key="1">
    <citation type="journal article" date="2016" name="Nat. Commun.">
        <title>Thousands of microbial genomes shed light on interconnected biogeochemical processes in an aquifer system.</title>
        <authorList>
            <person name="Anantharaman K."/>
            <person name="Brown C.T."/>
            <person name="Hug L.A."/>
            <person name="Sharon I."/>
            <person name="Castelle C.J."/>
            <person name="Probst A.J."/>
            <person name="Thomas B.C."/>
            <person name="Singh A."/>
            <person name="Wilkins M.J."/>
            <person name="Karaoz U."/>
            <person name="Brodie E.L."/>
            <person name="Williams K.H."/>
            <person name="Hubbard S.S."/>
            <person name="Banfield J.F."/>
        </authorList>
    </citation>
    <scope>NUCLEOTIDE SEQUENCE [LARGE SCALE GENOMIC DNA]</scope>
</reference>
<dbReference type="STRING" id="1802471.A2115_02570"/>
<dbReference type="Pfam" id="PF00005">
    <property type="entry name" value="ABC_tran"/>
    <property type="match status" value="1"/>
</dbReference>
<name>A0A1F7WGT4_9BACT</name>
<accession>A0A1F7WGT4</accession>